<keyword evidence="2" id="KW-0472">Membrane</keyword>
<gene>
    <name evidence="3" type="ORF">A1359_06210</name>
</gene>
<proteinExistence type="inferred from homology"/>
<evidence type="ECO:0000313" key="4">
    <source>
        <dbReference type="Proteomes" id="UP000078476"/>
    </source>
</evidence>
<protein>
    <submittedName>
        <fullName evidence="3">RND transporter</fullName>
    </submittedName>
</protein>
<comment type="subcellular location">
    <subcellularLocation>
        <location evidence="2">Cell outer membrane</location>
        <topology evidence="2">Lipid-anchor</topology>
    </subcellularLocation>
</comment>
<keyword evidence="2" id="KW-0449">Lipoprotein</keyword>
<sequence>MKRTLYYPIALSALTALNTACSLNTDLTIPDKPMPPSFQDQPEQPDGANVSTINWREYFSDSQLLNLIDTAVGNNLDLQIALQRIETARSSVKLANGNLLPKVALNIGGGVSRFGLYTMDGAGNATTEITPGQTVPVNLPDMFVGVQSSWEIDVWGKLEDQRKSATSTYLSSVEAANFVISNLVSDVAIYYNELLALDHELEIIRLTIQKEQEALEVIKLQKQAGRANELAVQQFNAQLLSTQISEKTVRQQITEIENKINYLLGRYPQPIERSKDVFFTETFHELSAGVPSQLLENRPDIRAAEFQIAASKFDLQAAKAAFYPTVNITATFGFQAFNPEFLFVSPASIAYSVFGQLIAPIINMKALEAQFNTAQANQLSAMYNYQKTILNAHVEVANQLANIKNLKDISILKKEQSDTLKQSVDVSKDLYKSARATYLEVLIAQQSALQSNLELINVIKQQRISGITLYKALGGGWR</sequence>
<dbReference type="AlphaFoldDB" id="A0A177NHA4"/>
<dbReference type="SUPFAM" id="SSF56954">
    <property type="entry name" value="Outer membrane efflux proteins (OEP)"/>
    <property type="match status" value="1"/>
</dbReference>
<dbReference type="InterPro" id="IPR010131">
    <property type="entry name" value="MdtP/NodT-like"/>
</dbReference>
<keyword evidence="4" id="KW-1185">Reference proteome</keyword>
<dbReference type="Pfam" id="PF02321">
    <property type="entry name" value="OEP"/>
    <property type="match status" value="2"/>
</dbReference>
<feature type="signal peptide" evidence="2">
    <location>
        <begin position="1"/>
        <end position="22"/>
    </location>
</feature>
<dbReference type="Proteomes" id="UP000078476">
    <property type="component" value="Unassembled WGS sequence"/>
</dbReference>
<evidence type="ECO:0000256" key="2">
    <source>
        <dbReference type="RuleBase" id="RU362097"/>
    </source>
</evidence>
<dbReference type="PANTHER" id="PTHR30203:SF30">
    <property type="entry name" value="OUTER MEMBRANE PROTEIN-RELATED"/>
    <property type="match status" value="1"/>
</dbReference>
<dbReference type="STRING" id="980561.A1359_06210"/>
<dbReference type="RefSeq" id="WP_066980082.1">
    <property type="nucleotide sequence ID" value="NZ_LUUI01000089.1"/>
</dbReference>
<dbReference type="GO" id="GO:0009279">
    <property type="term" value="C:cell outer membrane"/>
    <property type="evidence" value="ECO:0007669"/>
    <property type="project" value="UniProtKB-SubCell"/>
</dbReference>
<comment type="caution">
    <text evidence="3">The sequence shown here is derived from an EMBL/GenBank/DDBJ whole genome shotgun (WGS) entry which is preliminary data.</text>
</comment>
<evidence type="ECO:0000313" key="3">
    <source>
        <dbReference type="EMBL" id="OAI17261.1"/>
    </source>
</evidence>
<dbReference type="Gene3D" id="1.20.1600.10">
    <property type="entry name" value="Outer membrane efflux proteins (OEP)"/>
    <property type="match status" value="1"/>
</dbReference>
<keyword evidence="2" id="KW-0812">Transmembrane</keyword>
<dbReference type="OrthoDB" id="9770517at2"/>
<dbReference type="PANTHER" id="PTHR30203">
    <property type="entry name" value="OUTER MEMBRANE CATION EFFLUX PROTEIN"/>
    <property type="match status" value="1"/>
</dbReference>
<accession>A0A177NHA4</accession>
<keyword evidence="2" id="KW-1134">Transmembrane beta strand</keyword>
<dbReference type="InterPro" id="IPR003423">
    <property type="entry name" value="OMP_efflux"/>
</dbReference>
<keyword evidence="2" id="KW-0564">Palmitate</keyword>
<name>A0A177NHA4_9GAMM</name>
<organism evidence="3 4">
    <name type="scientific">Methylomonas lenta</name>
    <dbReference type="NCBI Taxonomy" id="980561"/>
    <lineage>
        <taxon>Bacteria</taxon>
        <taxon>Pseudomonadati</taxon>
        <taxon>Pseudomonadota</taxon>
        <taxon>Gammaproteobacteria</taxon>
        <taxon>Methylococcales</taxon>
        <taxon>Methylococcaceae</taxon>
        <taxon>Methylomonas</taxon>
    </lineage>
</organism>
<comment type="similarity">
    <text evidence="1 2">Belongs to the outer membrane factor (OMF) (TC 1.B.17) family.</text>
</comment>
<reference evidence="3 4" key="1">
    <citation type="submission" date="2016-03" db="EMBL/GenBank/DDBJ databases">
        <authorList>
            <person name="Ploux O."/>
        </authorList>
    </citation>
    <scope>NUCLEOTIDE SEQUENCE [LARGE SCALE GENOMIC DNA]</scope>
    <source>
        <strain evidence="3 4">R-45370</strain>
    </source>
</reference>
<dbReference type="Gene3D" id="2.20.200.10">
    <property type="entry name" value="Outer membrane efflux proteins (OEP)"/>
    <property type="match status" value="1"/>
</dbReference>
<evidence type="ECO:0000256" key="1">
    <source>
        <dbReference type="ARBA" id="ARBA00007613"/>
    </source>
</evidence>
<dbReference type="NCBIfam" id="TIGR01845">
    <property type="entry name" value="outer_NodT"/>
    <property type="match status" value="1"/>
</dbReference>
<dbReference type="EMBL" id="LUUI01000089">
    <property type="protein sequence ID" value="OAI17261.1"/>
    <property type="molecule type" value="Genomic_DNA"/>
</dbReference>
<keyword evidence="2" id="KW-0732">Signal</keyword>
<feature type="chain" id="PRO_5007949227" evidence="2">
    <location>
        <begin position="23"/>
        <end position="478"/>
    </location>
</feature>
<dbReference type="GO" id="GO:0015562">
    <property type="term" value="F:efflux transmembrane transporter activity"/>
    <property type="evidence" value="ECO:0007669"/>
    <property type="project" value="InterPro"/>
</dbReference>